<dbReference type="Proteomes" id="UP001489004">
    <property type="component" value="Unassembled WGS sequence"/>
</dbReference>
<dbReference type="Pfam" id="PF08685">
    <property type="entry name" value="GON"/>
    <property type="match status" value="1"/>
</dbReference>
<protein>
    <recommendedName>
        <fullName evidence="2">GON domain-containing protein</fullName>
    </recommendedName>
</protein>
<comment type="caution">
    <text evidence="3">The sequence shown here is derived from an EMBL/GenBank/DDBJ whole genome shotgun (WGS) entry which is preliminary data.</text>
</comment>
<keyword evidence="1" id="KW-0479">Metal-binding</keyword>
<reference evidence="3 4" key="1">
    <citation type="journal article" date="2024" name="Nat. Commun.">
        <title>Phylogenomics reveals the evolutionary origins of lichenization in chlorophyte algae.</title>
        <authorList>
            <person name="Puginier C."/>
            <person name="Libourel C."/>
            <person name="Otte J."/>
            <person name="Skaloud P."/>
            <person name="Haon M."/>
            <person name="Grisel S."/>
            <person name="Petersen M."/>
            <person name="Berrin J.G."/>
            <person name="Delaux P.M."/>
            <person name="Dal Grande F."/>
            <person name="Keller J."/>
        </authorList>
    </citation>
    <scope>NUCLEOTIDE SEQUENCE [LARGE SCALE GENOMIC DNA]</scope>
    <source>
        <strain evidence="3 4">SAG 2043</strain>
    </source>
</reference>
<gene>
    <name evidence="3" type="ORF">WJX72_011987</name>
</gene>
<dbReference type="AlphaFoldDB" id="A0AAW1RAZ6"/>
<sequence length="318" mass="33673">MACKWLRFLIRNAYAVRITQDGGRGDLWSTYRLLPYVYLDGTAEVYQVNDPLPPPGNSFVIPAGQNQPRLVLTDNNTNVVGPYLYEGNLGVISPDVSPVPTSVSTDHIHVLGSYVLQPTITYSPSGGGRYTIRQTQFNPDPALLGSRAPGNTLICPSGDQHQITVFCNNGVAYLNLVTNPTTNFALYGKSPNTNGGTPTTQYNRVRFNPANLTIITTDHTFATNNGVQYCFGPTNCNVWVDYGVAADCAGGGSRSGRANINLVGSGLAVAPNPSQFMVSGNSAGGTPTFSSNNQVVDLQGGGSCGGIAPPGFIQLVYA</sequence>
<feature type="domain" description="GON" evidence="2">
    <location>
        <begin position="197"/>
        <end position="309"/>
    </location>
</feature>
<dbReference type="InterPro" id="IPR012314">
    <property type="entry name" value="Pept_M12B_GON-ADAMTSs"/>
</dbReference>
<keyword evidence="4" id="KW-1185">Reference proteome</keyword>
<dbReference type="GO" id="GO:0008270">
    <property type="term" value="F:zinc ion binding"/>
    <property type="evidence" value="ECO:0007669"/>
    <property type="project" value="InterPro"/>
</dbReference>
<evidence type="ECO:0000313" key="3">
    <source>
        <dbReference type="EMBL" id="KAK9830486.1"/>
    </source>
</evidence>
<proteinExistence type="predicted"/>
<accession>A0AAW1RAZ6</accession>
<evidence type="ECO:0000313" key="4">
    <source>
        <dbReference type="Proteomes" id="UP001489004"/>
    </source>
</evidence>
<dbReference type="GO" id="GO:0004222">
    <property type="term" value="F:metalloendopeptidase activity"/>
    <property type="evidence" value="ECO:0007669"/>
    <property type="project" value="InterPro"/>
</dbReference>
<organism evidence="3 4">
    <name type="scientific">[Myrmecia] bisecta</name>
    <dbReference type="NCBI Taxonomy" id="41462"/>
    <lineage>
        <taxon>Eukaryota</taxon>
        <taxon>Viridiplantae</taxon>
        <taxon>Chlorophyta</taxon>
        <taxon>core chlorophytes</taxon>
        <taxon>Trebouxiophyceae</taxon>
        <taxon>Trebouxiales</taxon>
        <taxon>Trebouxiaceae</taxon>
        <taxon>Myrmecia</taxon>
    </lineage>
</organism>
<evidence type="ECO:0000259" key="2">
    <source>
        <dbReference type="Pfam" id="PF08685"/>
    </source>
</evidence>
<dbReference type="EMBL" id="JALJOR010000001">
    <property type="protein sequence ID" value="KAK9830486.1"/>
    <property type="molecule type" value="Genomic_DNA"/>
</dbReference>
<name>A0AAW1RAZ6_9CHLO</name>
<evidence type="ECO:0000256" key="1">
    <source>
        <dbReference type="ARBA" id="ARBA00022723"/>
    </source>
</evidence>